<reference evidence="3 4" key="1">
    <citation type="journal article" date="2016" name="Nat. Commun.">
        <title>Thousands of microbial genomes shed light on interconnected biogeochemical processes in an aquifer system.</title>
        <authorList>
            <person name="Anantharaman K."/>
            <person name="Brown C.T."/>
            <person name="Hug L.A."/>
            <person name="Sharon I."/>
            <person name="Castelle C.J."/>
            <person name="Probst A.J."/>
            <person name="Thomas B.C."/>
            <person name="Singh A."/>
            <person name="Wilkins M.J."/>
            <person name="Karaoz U."/>
            <person name="Brodie E.L."/>
            <person name="Williams K.H."/>
            <person name="Hubbard S.S."/>
            <person name="Banfield J.F."/>
        </authorList>
    </citation>
    <scope>NUCLEOTIDE SEQUENCE [LARGE SCALE GENOMIC DNA]</scope>
</reference>
<feature type="signal peptide" evidence="2">
    <location>
        <begin position="1"/>
        <end position="21"/>
    </location>
</feature>
<name>A0A1F6FGP0_9BACT</name>
<dbReference type="STRING" id="1798525.A3G90_03095"/>
<feature type="transmembrane region" description="Helical" evidence="1">
    <location>
        <begin position="300"/>
        <end position="324"/>
    </location>
</feature>
<proteinExistence type="predicted"/>
<dbReference type="AlphaFoldDB" id="A0A1F6FGP0"/>
<dbReference type="EMBL" id="MFMM01000001">
    <property type="protein sequence ID" value="OGG85024.1"/>
    <property type="molecule type" value="Genomic_DNA"/>
</dbReference>
<keyword evidence="1" id="KW-1133">Transmembrane helix</keyword>
<protein>
    <recommendedName>
        <fullName evidence="5">Cohesin domain-containing protein</fullName>
    </recommendedName>
</protein>
<keyword evidence="2" id="KW-0732">Signal</keyword>
<comment type="caution">
    <text evidence="3">The sequence shown here is derived from an EMBL/GenBank/DDBJ whole genome shotgun (WGS) entry which is preliminary data.</text>
</comment>
<gene>
    <name evidence="3" type="ORF">A3G90_03095</name>
</gene>
<sequence>MFTYARFAALLFFFSFGYAQAATIYIDPGVATLGRGDAITAAVRIMPDASLGECINVIDAVVTYSENIQPVDISIGKSIFNVWVEPPVINKDNRTITFAGGIPNGYCGRVEGDPRLTNIIAEIIFRSPGMQVGGGSDDTQAHVDFAPETQVLLNDGAGTRAPLTTLGGTFTLEKSAGSDGVVDAWREAVRQDSNPPEQFSITLTRDETAFAGKHFIVFSTTDKQTGISHYEVMEEPVLEFSAFKWGGVGVPWIKAESPYVLKDQSLNSIIRVKALDKAGNEYIATYIPDESLQTISMNEIITYTVMGVLGFILLITIGLLWFIISRRRRAKAAVAVMENEADGLID</sequence>
<keyword evidence="1" id="KW-0812">Transmembrane</keyword>
<evidence type="ECO:0000313" key="3">
    <source>
        <dbReference type="EMBL" id="OGG85024.1"/>
    </source>
</evidence>
<dbReference type="Proteomes" id="UP000177325">
    <property type="component" value="Unassembled WGS sequence"/>
</dbReference>
<organism evidence="3 4">
    <name type="scientific">Candidatus Kaiserbacteria bacterium RIFCSPLOWO2_12_FULL_45_26</name>
    <dbReference type="NCBI Taxonomy" id="1798525"/>
    <lineage>
        <taxon>Bacteria</taxon>
        <taxon>Candidatus Kaiseribacteriota</taxon>
    </lineage>
</organism>
<evidence type="ECO:0000313" key="4">
    <source>
        <dbReference type="Proteomes" id="UP000177325"/>
    </source>
</evidence>
<evidence type="ECO:0000256" key="1">
    <source>
        <dbReference type="SAM" id="Phobius"/>
    </source>
</evidence>
<evidence type="ECO:0000256" key="2">
    <source>
        <dbReference type="SAM" id="SignalP"/>
    </source>
</evidence>
<accession>A0A1F6FGP0</accession>
<feature type="chain" id="PRO_5009524327" description="Cohesin domain-containing protein" evidence="2">
    <location>
        <begin position="22"/>
        <end position="346"/>
    </location>
</feature>
<evidence type="ECO:0008006" key="5">
    <source>
        <dbReference type="Google" id="ProtNLM"/>
    </source>
</evidence>
<keyword evidence="1" id="KW-0472">Membrane</keyword>